<sequence length="108" mass="12041">MGPNSKELLDGVYYQEGGKEYLILSKGIDDESDTAENDSGDDNSGSDGQEERAVSADVAGKLKKTFSGKYNTPMNNFLWRFFRALTPKENRPTLPRRIRRPINPGNVS</sequence>
<dbReference type="AlphaFoldDB" id="H3GPK4"/>
<accession>H3GPK4</accession>
<organism evidence="2 3">
    <name type="scientific">Phytophthora ramorum</name>
    <name type="common">Sudden oak death agent</name>
    <dbReference type="NCBI Taxonomy" id="164328"/>
    <lineage>
        <taxon>Eukaryota</taxon>
        <taxon>Sar</taxon>
        <taxon>Stramenopiles</taxon>
        <taxon>Oomycota</taxon>
        <taxon>Peronosporomycetes</taxon>
        <taxon>Peronosporales</taxon>
        <taxon>Peronosporaceae</taxon>
        <taxon>Phytophthora</taxon>
    </lineage>
</organism>
<dbReference type="EnsemblProtists" id="Phyra78639">
    <property type="protein sequence ID" value="Phyra78639"/>
    <property type="gene ID" value="Phyra78639"/>
</dbReference>
<evidence type="ECO:0000256" key="1">
    <source>
        <dbReference type="SAM" id="MobiDB-lite"/>
    </source>
</evidence>
<dbReference type="InParanoid" id="H3GPK4"/>
<feature type="region of interest" description="Disordered" evidence="1">
    <location>
        <begin position="25"/>
        <end position="56"/>
    </location>
</feature>
<dbReference type="HOGENOM" id="CLU_161015_0_0_1"/>
<dbReference type="EMBL" id="DS566030">
    <property type="status" value="NOT_ANNOTATED_CDS"/>
    <property type="molecule type" value="Genomic_DNA"/>
</dbReference>
<dbReference type="VEuPathDB" id="FungiDB:KRP23_5232"/>
<proteinExistence type="predicted"/>
<evidence type="ECO:0000313" key="3">
    <source>
        <dbReference type="Proteomes" id="UP000005238"/>
    </source>
</evidence>
<reference evidence="2" key="2">
    <citation type="submission" date="2015-06" db="UniProtKB">
        <authorList>
            <consortium name="EnsemblProtists"/>
        </authorList>
    </citation>
    <scope>IDENTIFICATION</scope>
    <source>
        <strain evidence="2">Pr102</strain>
    </source>
</reference>
<dbReference type="VEuPathDB" id="FungiDB:KRP22_13202"/>
<protein>
    <submittedName>
        <fullName evidence="2">Uncharacterized protein</fullName>
    </submittedName>
</protein>
<reference evidence="3" key="1">
    <citation type="journal article" date="2006" name="Science">
        <title>Phytophthora genome sequences uncover evolutionary origins and mechanisms of pathogenesis.</title>
        <authorList>
            <person name="Tyler B.M."/>
            <person name="Tripathy S."/>
            <person name="Zhang X."/>
            <person name="Dehal P."/>
            <person name="Jiang R.H."/>
            <person name="Aerts A."/>
            <person name="Arredondo F.D."/>
            <person name="Baxter L."/>
            <person name="Bensasson D."/>
            <person name="Beynon J.L."/>
            <person name="Chapman J."/>
            <person name="Damasceno C.M."/>
            <person name="Dorrance A.E."/>
            <person name="Dou D."/>
            <person name="Dickerman A.W."/>
            <person name="Dubchak I.L."/>
            <person name="Garbelotto M."/>
            <person name="Gijzen M."/>
            <person name="Gordon S.G."/>
            <person name="Govers F."/>
            <person name="Grunwald N.J."/>
            <person name="Huang W."/>
            <person name="Ivors K.L."/>
            <person name="Jones R.W."/>
            <person name="Kamoun S."/>
            <person name="Krampis K."/>
            <person name="Lamour K.H."/>
            <person name="Lee M.K."/>
            <person name="McDonald W.H."/>
            <person name="Medina M."/>
            <person name="Meijer H.J."/>
            <person name="Nordberg E.K."/>
            <person name="Maclean D.J."/>
            <person name="Ospina-Giraldo M.D."/>
            <person name="Morris P.F."/>
            <person name="Phuntumart V."/>
            <person name="Putnam N.H."/>
            <person name="Rash S."/>
            <person name="Rose J.K."/>
            <person name="Sakihama Y."/>
            <person name="Salamov A.A."/>
            <person name="Savidor A."/>
            <person name="Scheuring C.F."/>
            <person name="Smith B.M."/>
            <person name="Sobral B.W."/>
            <person name="Terry A."/>
            <person name="Torto-Alalibo T.A."/>
            <person name="Win J."/>
            <person name="Xu Z."/>
            <person name="Zhang H."/>
            <person name="Grigoriev I.V."/>
            <person name="Rokhsar D.S."/>
            <person name="Boore J.L."/>
        </authorList>
    </citation>
    <scope>NUCLEOTIDE SEQUENCE [LARGE SCALE GENOMIC DNA]</scope>
    <source>
        <strain evidence="3">Pr102</strain>
    </source>
</reference>
<feature type="compositionally biased region" description="Acidic residues" evidence="1">
    <location>
        <begin position="30"/>
        <end position="41"/>
    </location>
</feature>
<name>H3GPK4_PHYRM</name>
<dbReference type="Proteomes" id="UP000005238">
    <property type="component" value="Unassembled WGS sequence"/>
</dbReference>
<keyword evidence="3" id="KW-1185">Reference proteome</keyword>
<evidence type="ECO:0000313" key="2">
    <source>
        <dbReference type="EnsemblProtists" id="Phyra78639"/>
    </source>
</evidence>